<proteinExistence type="predicted"/>
<evidence type="ECO:0000313" key="5">
    <source>
        <dbReference type="Proteomes" id="UP000289821"/>
    </source>
</evidence>
<dbReference type="InterPro" id="IPR029026">
    <property type="entry name" value="tRNA_m1G_MTases_N"/>
</dbReference>
<protein>
    <submittedName>
        <fullName evidence="4">23S rRNA (Guanosine2251-2'-O)-methyltransferase</fullName>
    </submittedName>
</protein>
<dbReference type="Pfam" id="PF00588">
    <property type="entry name" value="SpoU_methylase"/>
    <property type="match status" value="1"/>
</dbReference>
<dbReference type="Gene3D" id="3.40.1280.10">
    <property type="match status" value="1"/>
</dbReference>
<gene>
    <name evidence="4" type="ORF">DSM04_106107</name>
</gene>
<dbReference type="SUPFAM" id="SSF75217">
    <property type="entry name" value="alpha/beta knot"/>
    <property type="match status" value="1"/>
</dbReference>
<keyword evidence="1 4" id="KW-0489">Methyltransferase</keyword>
<sequence length="260" mass="27959">MAFLFLHPPKQTYLCRMSKSTHIYGTRAIIEAINAGKEIGKIYLQKGLNNPLSKELEGLIREHGISVSYVPQEKLYKLSDQNHQGAIATISPIRFAEFEATAEAILAADKPALFLLLDQLTDVRNFGAIIRTAVCTGVDAIIVPKSGGAPVTDDTVKTSAGAIFNIPICKVDHIKDALFYLQGSGVQVVAATEKTESSVYDLDYTTPTALVMGSEGKGVTAGVLKLVDQKAKLPMVGTISSLNVSVACGAFLYEIVRQRS</sequence>
<dbReference type="SUPFAM" id="SSF55315">
    <property type="entry name" value="L30e-like"/>
    <property type="match status" value="1"/>
</dbReference>
<dbReference type="GO" id="GO:0032259">
    <property type="term" value="P:methylation"/>
    <property type="evidence" value="ECO:0007669"/>
    <property type="project" value="UniProtKB-KW"/>
</dbReference>
<evidence type="ECO:0000259" key="3">
    <source>
        <dbReference type="SMART" id="SM00967"/>
    </source>
</evidence>
<dbReference type="AlphaFoldDB" id="A0A4Q0NQJ6"/>
<dbReference type="Pfam" id="PF08032">
    <property type="entry name" value="SpoU_sub_bind"/>
    <property type="match status" value="1"/>
</dbReference>
<dbReference type="GO" id="GO:0005829">
    <property type="term" value="C:cytosol"/>
    <property type="evidence" value="ECO:0007669"/>
    <property type="project" value="TreeGrafter"/>
</dbReference>
<evidence type="ECO:0000313" key="4">
    <source>
        <dbReference type="EMBL" id="RXG12626.1"/>
    </source>
</evidence>
<evidence type="ECO:0000256" key="1">
    <source>
        <dbReference type="ARBA" id="ARBA00022603"/>
    </source>
</evidence>
<dbReference type="GO" id="GO:0008173">
    <property type="term" value="F:RNA methyltransferase activity"/>
    <property type="evidence" value="ECO:0007669"/>
    <property type="project" value="InterPro"/>
</dbReference>
<accession>A0A4Q0NQJ6</accession>
<dbReference type="GO" id="GO:0006396">
    <property type="term" value="P:RNA processing"/>
    <property type="evidence" value="ECO:0007669"/>
    <property type="project" value="InterPro"/>
</dbReference>
<dbReference type="InterPro" id="IPR029028">
    <property type="entry name" value="Alpha/beta_knot_MTases"/>
</dbReference>
<organism evidence="4 5">
    <name type="scientific">Leeuwenhoekiella aestuarii</name>
    <dbReference type="NCBI Taxonomy" id="2249426"/>
    <lineage>
        <taxon>Bacteria</taxon>
        <taxon>Pseudomonadati</taxon>
        <taxon>Bacteroidota</taxon>
        <taxon>Flavobacteriia</taxon>
        <taxon>Flavobacteriales</taxon>
        <taxon>Flavobacteriaceae</taxon>
        <taxon>Leeuwenhoekiella</taxon>
    </lineage>
</organism>
<reference evidence="4 5" key="1">
    <citation type="submission" date="2018-07" db="EMBL/GenBank/DDBJ databases">
        <title>Leeuwenhoekiella genomics.</title>
        <authorList>
            <person name="Tahon G."/>
            <person name="Willems A."/>
        </authorList>
    </citation>
    <scope>NUCLEOTIDE SEQUENCE [LARGE SCALE GENOMIC DNA]</scope>
    <source>
        <strain evidence="4 5">R-50232</strain>
    </source>
</reference>
<feature type="domain" description="RNA 2-O ribose methyltransferase substrate binding" evidence="3">
    <location>
        <begin position="22"/>
        <end position="96"/>
    </location>
</feature>
<dbReference type="EMBL" id="QOVI01000006">
    <property type="protein sequence ID" value="RXG12626.1"/>
    <property type="molecule type" value="Genomic_DNA"/>
</dbReference>
<dbReference type="CDD" id="cd18103">
    <property type="entry name" value="SpoU-like_RlmB"/>
    <property type="match status" value="1"/>
</dbReference>
<name>A0A4Q0NQJ6_9FLAO</name>
<keyword evidence="5" id="KW-1185">Reference proteome</keyword>
<dbReference type="InterPro" id="IPR001537">
    <property type="entry name" value="SpoU_MeTrfase"/>
</dbReference>
<dbReference type="InterPro" id="IPR013123">
    <property type="entry name" value="SpoU_subst-bd"/>
</dbReference>
<dbReference type="InterPro" id="IPR029064">
    <property type="entry name" value="Ribosomal_eL30-like_sf"/>
</dbReference>
<dbReference type="PANTHER" id="PTHR46429">
    <property type="entry name" value="23S RRNA (GUANOSINE-2'-O-)-METHYLTRANSFERASE RLMB"/>
    <property type="match status" value="1"/>
</dbReference>
<dbReference type="PANTHER" id="PTHR46429:SF1">
    <property type="entry name" value="23S RRNA (GUANOSINE-2'-O-)-METHYLTRANSFERASE RLMB"/>
    <property type="match status" value="1"/>
</dbReference>
<keyword evidence="2 4" id="KW-0808">Transferase</keyword>
<dbReference type="GO" id="GO:0003723">
    <property type="term" value="F:RNA binding"/>
    <property type="evidence" value="ECO:0007669"/>
    <property type="project" value="InterPro"/>
</dbReference>
<dbReference type="NCBIfam" id="TIGR00186">
    <property type="entry name" value="rRNA_methyl_3"/>
    <property type="match status" value="1"/>
</dbReference>
<dbReference type="Gene3D" id="3.30.1330.30">
    <property type="match status" value="1"/>
</dbReference>
<dbReference type="SMART" id="SM00967">
    <property type="entry name" value="SpoU_sub_bind"/>
    <property type="match status" value="1"/>
</dbReference>
<dbReference type="InterPro" id="IPR004441">
    <property type="entry name" value="rRNA_MeTrfase_TrmH"/>
</dbReference>
<evidence type="ECO:0000256" key="2">
    <source>
        <dbReference type="ARBA" id="ARBA00022679"/>
    </source>
</evidence>
<dbReference type="Proteomes" id="UP000289821">
    <property type="component" value="Unassembled WGS sequence"/>
</dbReference>
<comment type="caution">
    <text evidence="4">The sequence shown here is derived from an EMBL/GenBank/DDBJ whole genome shotgun (WGS) entry which is preliminary data.</text>
</comment>